<organism evidence="2 3">
    <name type="scientific">Candidatus Acididesulfobacter diazotrophicus</name>
    <dbReference type="NCBI Taxonomy" id="2597226"/>
    <lineage>
        <taxon>Bacteria</taxon>
        <taxon>Deltaproteobacteria</taxon>
        <taxon>Candidatus Acidulodesulfobacterales</taxon>
        <taxon>Candidatus Acididesulfobacter</taxon>
    </lineage>
</organism>
<protein>
    <submittedName>
        <fullName evidence="2">Uncharacterized protein</fullName>
    </submittedName>
</protein>
<keyword evidence="1" id="KW-0472">Membrane</keyword>
<evidence type="ECO:0000313" key="3">
    <source>
        <dbReference type="Proteomes" id="UP000319296"/>
    </source>
</evidence>
<comment type="caution">
    <text evidence="2">The sequence shown here is derived from an EMBL/GenBank/DDBJ whole genome shotgun (WGS) entry which is preliminary data.</text>
</comment>
<evidence type="ECO:0000313" key="2">
    <source>
        <dbReference type="EMBL" id="RZD19242.1"/>
    </source>
</evidence>
<accession>A0A519BPP1</accession>
<reference evidence="2 3" key="1">
    <citation type="journal article" date="2019" name="ISME J.">
        <title>Insights into ecological role of a new deltaproteobacterial order Candidatus Acidulodesulfobacterales by metagenomics and metatranscriptomics.</title>
        <authorList>
            <person name="Tan S."/>
            <person name="Liu J."/>
            <person name="Fang Y."/>
            <person name="Hedlund B.P."/>
            <person name="Lian Z.H."/>
            <person name="Huang L.Y."/>
            <person name="Li J.T."/>
            <person name="Huang L.N."/>
            <person name="Li W.J."/>
            <person name="Jiang H.C."/>
            <person name="Dong H.L."/>
            <person name="Shu W.S."/>
        </authorList>
    </citation>
    <scope>NUCLEOTIDE SEQUENCE [LARGE SCALE GENOMIC DNA]</scope>
    <source>
        <strain evidence="2">AP1</strain>
    </source>
</reference>
<proteinExistence type="predicted"/>
<name>A0A519BPP1_9DELT</name>
<feature type="transmembrane region" description="Helical" evidence="1">
    <location>
        <begin position="32"/>
        <end position="50"/>
    </location>
</feature>
<sequence>MRNKNFKKFSYFISCLNCNIFNIYNINIRQNLIFLTIFLFAFLFLSGLFLKNIYAFSIKANTFVVVHKKNKQFIQAIGIKKDLTIALQKTVVLLIGKDIANNKKNKIILYKEIYSGTNKFIYSFKVVKSETYLNLFYINLICNVHINYLKKELLNLGFKVKKIKNKEKISYNTYRLRFVGNFKYGYADKFMKMMIKYSSKLKNIYVSSFSNDYVGVKIKYAGGILRLLKSIKSKLSTFLKYKEYMGKNNIIYINIKKQQIINKS</sequence>
<keyword evidence="1" id="KW-0812">Transmembrane</keyword>
<dbReference type="Proteomes" id="UP000319296">
    <property type="component" value="Unassembled WGS sequence"/>
</dbReference>
<keyword evidence="1" id="KW-1133">Transmembrane helix</keyword>
<dbReference type="EMBL" id="SGBB01000002">
    <property type="protein sequence ID" value="RZD19242.1"/>
    <property type="molecule type" value="Genomic_DNA"/>
</dbReference>
<dbReference type="AlphaFoldDB" id="A0A519BPP1"/>
<evidence type="ECO:0000256" key="1">
    <source>
        <dbReference type="SAM" id="Phobius"/>
    </source>
</evidence>
<gene>
    <name evidence="2" type="ORF">EVG15_02050</name>
</gene>